<proteinExistence type="predicted"/>
<dbReference type="RefSeq" id="WP_369184744.1">
    <property type="nucleotide sequence ID" value="NZ_CP163445.1"/>
</dbReference>
<organism evidence="1">
    <name type="scientific">Streptomyces sp. Y1</name>
    <dbReference type="NCBI Taxonomy" id="3238634"/>
    <lineage>
        <taxon>Bacteria</taxon>
        <taxon>Bacillati</taxon>
        <taxon>Actinomycetota</taxon>
        <taxon>Actinomycetes</taxon>
        <taxon>Kitasatosporales</taxon>
        <taxon>Streptomycetaceae</taxon>
        <taxon>Streptomyces</taxon>
    </lineage>
</organism>
<protein>
    <submittedName>
        <fullName evidence="1">Uncharacterized protein</fullName>
    </submittedName>
</protein>
<dbReference type="EMBL" id="CP163445">
    <property type="protein sequence ID" value="XDQ82333.1"/>
    <property type="molecule type" value="Genomic_DNA"/>
</dbReference>
<reference evidence="1" key="1">
    <citation type="submission" date="2024-07" db="EMBL/GenBank/DDBJ databases">
        <authorList>
            <person name="Yu S.T."/>
        </authorList>
    </citation>
    <scope>NUCLEOTIDE SEQUENCE</scope>
    <source>
        <strain evidence="1">Y1</strain>
    </source>
</reference>
<sequence length="160" mass="18041">MEFSGHWHGYGPWIGTSDQYHTEYLRRPTPFNVNDLRSPKGGSPDQASYVSFEQRTIPPMFTGHYLLRRPADLDARTWKDVDSAVSWLSTLYRRHPPAPHADGRAADCGLPARTDYARTALDHGCDVVWCYYLPGTQLINYAVVCCPNLPLHPDIPCPLG</sequence>
<accession>A0AB39TSW4</accession>
<name>A0AB39TSW4_9ACTN</name>
<evidence type="ECO:0000313" key="1">
    <source>
        <dbReference type="EMBL" id="XDQ82333.1"/>
    </source>
</evidence>
<gene>
    <name evidence="1" type="ORF">AB2U05_29545</name>
</gene>
<dbReference type="AlphaFoldDB" id="A0AB39TSW4"/>